<dbReference type="OrthoDB" id="5324737at2"/>
<dbReference type="RefSeq" id="WP_115570265.1">
    <property type="nucleotide sequence ID" value="NZ_NXLT01000001.1"/>
</dbReference>
<evidence type="ECO:0000256" key="1">
    <source>
        <dbReference type="SAM" id="Phobius"/>
    </source>
</evidence>
<comment type="caution">
    <text evidence="2">The sequence shown here is derived from an EMBL/GenBank/DDBJ whole genome shotgun (WGS) entry which is preliminary data.</text>
</comment>
<keyword evidence="1" id="KW-0472">Membrane</keyword>
<evidence type="ECO:0000313" key="2">
    <source>
        <dbReference type="EMBL" id="RDU68304.1"/>
    </source>
</evidence>
<organism evidence="2 3">
    <name type="scientific">Helicobacter equorum</name>
    <dbReference type="NCBI Taxonomy" id="361872"/>
    <lineage>
        <taxon>Bacteria</taxon>
        <taxon>Pseudomonadati</taxon>
        <taxon>Campylobacterota</taxon>
        <taxon>Epsilonproteobacteria</taxon>
        <taxon>Campylobacterales</taxon>
        <taxon>Helicobacteraceae</taxon>
        <taxon>Helicobacter</taxon>
    </lineage>
</organism>
<gene>
    <name evidence="2" type="ORF">CQA54_00345</name>
</gene>
<feature type="transmembrane region" description="Helical" evidence="1">
    <location>
        <begin position="12"/>
        <end position="32"/>
    </location>
</feature>
<proteinExistence type="predicted"/>
<keyword evidence="3" id="KW-1185">Reference proteome</keyword>
<dbReference type="EMBL" id="NXLT01000001">
    <property type="protein sequence ID" value="RDU68304.1"/>
    <property type="molecule type" value="Genomic_DNA"/>
</dbReference>
<dbReference type="Proteomes" id="UP000256514">
    <property type="component" value="Unassembled WGS sequence"/>
</dbReference>
<protein>
    <submittedName>
        <fullName evidence="2">Uncharacterized protein</fullName>
    </submittedName>
</protein>
<keyword evidence="1" id="KW-1133">Transmembrane helix</keyword>
<keyword evidence="1" id="KW-0812">Transmembrane</keyword>
<evidence type="ECO:0000313" key="3">
    <source>
        <dbReference type="Proteomes" id="UP000256514"/>
    </source>
</evidence>
<sequence length="194" mass="22791">MNEYKTDFIVKNTLFFLLFVVLALIGITKHIMPKIYDYKAQLAENRHTELIYNQTKADFNAISAKTLAFIKTHHTAFDKLYNQTPEDSELLELLREYFASLTLKQVSQSMENDISKTRYHLMGYMHNNAQLQDFMQKINTLPYVIELSVPLEIQEDRASHTLKVSLYLDIFQSHYKPHALILQENLAYKKQQNP</sequence>
<accession>A0A3D8IUJ2</accession>
<reference evidence="2 3" key="1">
    <citation type="submission" date="2018-04" db="EMBL/GenBank/DDBJ databases">
        <title>Novel Campyloabacter and Helicobacter Species and Strains.</title>
        <authorList>
            <person name="Mannion A.J."/>
            <person name="Shen Z."/>
            <person name="Fox J.G."/>
        </authorList>
    </citation>
    <scope>NUCLEOTIDE SEQUENCE [LARGE SCALE GENOMIC DNA]</scope>
    <source>
        <strain evidence="2 3">MIT 12-6600</strain>
    </source>
</reference>
<dbReference type="AlphaFoldDB" id="A0A3D8IUJ2"/>
<name>A0A3D8IUJ2_9HELI</name>